<organism evidence="2 3">
    <name type="scientific">Pseudomonas rustica</name>
    <dbReference type="NCBI Taxonomy" id="2827099"/>
    <lineage>
        <taxon>Bacteria</taxon>
        <taxon>Pseudomonadati</taxon>
        <taxon>Pseudomonadota</taxon>
        <taxon>Gammaproteobacteria</taxon>
        <taxon>Pseudomonadales</taxon>
        <taxon>Pseudomonadaceae</taxon>
        <taxon>Pseudomonas</taxon>
    </lineage>
</organism>
<evidence type="ECO:0000259" key="1">
    <source>
        <dbReference type="Pfam" id="PF09722"/>
    </source>
</evidence>
<dbReference type="Proteomes" id="UP000676035">
    <property type="component" value="Unassembled WGS sequence"/>
</dbReference>
<evidence type="ECO:0000313" key="3">
    <source>
        <dbReference type="Proteomes" id="UP000676035"/>
    </source>
</evidence>
<dbReference type="InterPro" id="IPR024467">
    <property type="entry name" value="Xre/MbcA/ParS-like_toxin-bd"/>
</dbReference>
<feature type="domain" description="Antitoxin Xre/MbcA/ParS-like toxin-binding" evidence="1">
    <location>
        <begin position="43"/>
        <end position="92"/>
    </location>
</feature>
<sequence>MFHSDSFIQNGNQEVRVETCTSALMDGDRSDCGLISYELMTLATQVLGDQETARTWFHAPAIGLSGAKPVDVLKNEQGNARVLELLQRMQYGVYC</sequence>
<name>A0ABS5N1E4_9PSED</name>
<reference evidence="2 3" key="1">
    <citation type="submission" date="2021-04" db="EMBL/GenBank/DDBJ databases">
        <title>Pseudomonas rustica sp. nov. isolated from raw milk.</title>
        <authorList>
            <person name="Fiedler G."/>
            <person name="Gieschler S."/>
            <person name="Kabisch J."/>
            <person name="Grimmler C."/>
            <person name="Brinks E."/>
            <person name="Wagner N."/>
            <person name="Hetzer B."/>
            <person name="Franz C.M.A.P."/>
            <person name="Boehnlein C."/>
        </authorList>
    </citation>
    <scope>NUCLEOTIDE SEQUENCE [LARGE SCALE GENOMIC DNA]</scope>
    <source>
        <strain evidence="2 3">MBT-4</strain>
    </source>
</reference>
<dbReference type="RefSeq" id="WP_212545569.1">
    <property type="nucleotide sequence ID" value="NZ_JAGYHF010000009.1"/>
</dbReference>
<protein>
    <submittedName>
        <fullName evidence="2">DUF2384 domain-containing protein</fullName>
    </submittedName>
</protein>
<keyword evidence="3" id="KW-1185">Reference proteome</keyword>
<accession>A0ABS5N1E4</accession>
<gene>
    <name evidence="2" type="ORF">KFS80_18990</name>
</gene>
<evidence type="ECO:0000313" key="2">
    <source>
        <dbReference type="EMBL" id="MBS4080377.1"/>
    </source>
</evidence>
<proteinExistence type="predicted"/>
<comment type="caution">
    <text evidence="2">The sequence shown here is derived from an EMBL/GenBank/DDBJ whole genome shotgun (WGS) entry which is preliminary data.</text>
</comment>
<dbReference type="Pfam" id="PF09722">
    <property type="entry name" value="Xre_MbcA_ParS_C"/>
    <property type="match status" value="1"/>
</dbReference>
<dbReference type="EMBL" id="JAGYHF010000009">
    <property type="protein sequence ID" value="MBS4080377.1"/>
    <property type="molecule type" value="Genomic_DNA"/>
</dbReference>